<keyword evidence="1" id="KW-0812">Transmembrane</keyword>
<feature type="transmembrane region" description="Helical" evidence="1">
    <location>
        <begin position="239"/>
        <end position="256"/>
    </location>
</feature>
<organism evidence="2">
    <name type="scientific">Roseihalotalea indica</name>
    <dbReference type="NCBI Taxonomy" id="2867963"/>
    <lineage>
        <taxon>Bacteria</taxon>
        <taxon>Pseudomonadati</taxon>
        <taxon>Bacteroidota</taxon>
        <taxon>Cytophagia</taxon>
        <taxon>Cytophagales</taxon>
        <taxon>Catalimonadaceae</taxon>
        <taxon>Roseihalotalea</taxon>
    </lineage>
</organism>
<proteinExistence type="predicted"/>
<name>A0AA49JK24_9BACT</name>
<feature type="transmembrane region" description="Helical" evidence="1">
    <location>
        <begin position="169"/>
        <end position="186"/>
    </location>
</feature>
<protein>
    <recommendedName>
        <fullName evidence="3">O-antigen ligase family protein</fullName>
    </recommendedName>
</protein>
<feature type="transmembrane region" description="Helical" evidence="1">
    <location>
        <begin position="198"/>
        <end position="227"/>
    </location>
</feature>
<keyword evidence="1" id="KW-0472">Membrane</keyword>
<feature type="transmembrane region" description="Helical" evidence="1">
    <location>
        <begin position="16"/>
        <end position="44"/>
    </location>
</feature>
<dbReference type="AlphaFoldDB" id="A0AA49JK24"/>
<gene>
    <name evidence="2" type="ORF">K4G66_15380</name>
</gene>
<feature type="transmembrane region" description="Helical" evidence="1">
    <location>
        <begin position="366"/>
        <end position="389"/>
    </location>
</feature>
<evidence type="ECO:0000313" key="2">
    <source>
        <dbReference type="EMBL" id="WKN40075.1"/>
    </source>
</evidence>
<reference evidence="2" key="1">
    <citation type="journal article" date="2023" name="Comput. Struct. Biotechnol. J.">
        <title>Discovery of a novel marine Bacteroidetes with a rich repertoire of carbohydrate-active enzymes.</title>
        <authorList>
            <person name="Chen B."/>
            <person name="Liu G."/>
            <person name="Chen Q."/>
            <person name="Wang H."/>
            <person name="Liu L."/>
            <person name="Tang K."/>
        </authorList>
    </citation>
    <scope>NUCLEOTIDE SEQUENCE</scope>
    <source>
        <strain evidence="2">TK19036</strain>
    </source>
</reference>
<dbReference type="EMBL" id="CP120682">
    <property type="protein sequence ID" value="WKN40075.1"/>
    <property type="molecule type" value="Genomic_DNA"/>
</dbReference>
<keyword evidence="1" id="KW-1133">Transmembrane helix</keyword>
<sequence length="478" mass="53777">MSSVQNNYPQAFFESFVIGLLLTLSPSKALGFAIPLICIVWFIYRSRSGNTFKRVLFVLLGWGVLMMFYSLYNYYFGWRYNISNGIVSFIHYASLLFIVVFPAALLNERYSYKRYAKVLMYVILFEGMWGIMQRGLAQVILGRNDGDIVEGTINPLSFIQGHSGFSNQFFAMNMVFFLVFCFPFVASSGSLKAKLASAIGLLALVFASVGHVFYSLLLAIVVTYIVFEAHRILLSAKTLFVFLIAGGGMLLLLSQLDPDIYYGAQRQALMFLEGDSPKAKAVQIAFNEVGKEYPLMHLLGVGPGQYASRAGIIASGTYGGLSDFFTSIPVLNVGATELFDRYIRSTWVYVQNNIEAFGNSTMYRPFFSLLSVYVEFGGIVFFLMLFTVVSQVFRLRKKYYQLKDKKQLRLLCFCCSSAILFLFFIGLYENYYETSQGIFVGILLILVMHSIIRTAVSKISKAPNETNHSQKERATVAG</sequence>
<feature type="transmembrane region" description="Helical" evidence="1">
    <location>
        <begin position="434"/>
        <end position="452"/>
    </location>
</feature>
<reference evidence="2" key="2">
    <citation type="journal article" date="2024" name="Antonie Van Leeuwenhoek">
        <title>Roseihalotalea indica gen. nov., sp. nov., a halophilic Bacteroidetes from mesopelagic Southwest Indian Ocean with higher carbohydrate metabolic potential.</title>
        <authorList>
            <person name="Chen B."/>
            <person name="Zhang M."/>
            <person name="Lin D."/>
            <person name="Ye J."/>
            <person name="Tang K."/>
        </authorList>
    </citation>
    <scope>NUCLEOTIDE SEQUENCE</scope>
    <source>
        <strain evidence="2">TK19036</strain>
    </source>
</reference>
<feature type="transmembrane region" description="Helical" evidence="1">
    <location>
        <begin position="410"/>
        <end position="428"/>
    </location>
</feature>
<feature type="transmembrane region" description="Helical" evidence="1">
    <location>
        <begin position="89"/>
        <end position="107"/>
    </location>
</feature>
<evidence type="ECO:0008006" key="3">
    <source>
        <dbReference type="Google" id="ProtNLM"/>
    </source>
</evidence>
<feature type="transmembrane region" description="Helical" evidence="1">
    <location>
        <begin position="56"/>
        <end position="77"/>
    </location>
</feature>
<accession>A0AA49JK24</accession>
<evidence type="ECO:0000256" key="1">
    <source>
        <dbReference type="SAM" id="Phobius"/>
    </source>
</evidence>